<dbReference type="EMBL" id="CP051180">
    <property type="protein sequence ID" value="QIZ76117.1"/>
    <property type="molecule type" value="Genomic_DNA"/>
</dbReference>
<dbReference type="KEGG" id="fes:HER31_03950"/>
<name>A0A6H1UAM5_9GAMM</name>
<evidence type="ECO:0000256" key="5">
    <source>
        <dbReference type="ARBA" id="ARBA00023136"/>
    </source>
</evidence>
<dbReference type="Pfam" id="PF00892">
    <property type="entry name" value="EamA"/>
    <property type="match status" value="2"/>
</dbReference>
<proteinExistence type="predicted"/>
<dbReference type="PANTHER" id="PTHR42920:SF11">
    <property type="entry name" value="INNER MEMBRANE PROTEIN YTFF"/>
    <property type="match status" value="1"/>
</dbReference>
<evidence type="ECO:0000313" key="8">
    <source>
        <dbReference type="EMBL" id="QIZ76117.1"/>
    </source>
</evidence>
<evidence type="ECO:0000256" key="6">
    <source>
        <dbReference type="SAM" id="Phobius"/>
    </source>
</evidence>
<feature type="transmembrane region" description="Helical" evidence="6">
    <location>
        <begin position="67"/>
        <end position="87"/>
    </location>
</feature>
<feature type="transmembrane region" description="Helical" evidence="6">
    <location>
        <begin position="36"/>
        <end position="55"/>
    </location>
</feature>
<feature type="transmembrane region" description="Helical" evidence="6">
    <location>
        <begin position="183"/>
        <end position="202"/>
    </location>
</feature>
<feature type="domain" description="EamA" evidence="7">
    <location>
        <begin position="153"/>
        <end position="282"/>
    </location>
</feature>
<dbReference type="InterPro" id="IPR051258">
    <property type="entry name" value="Diverse_Substrate_Transporter"/>
</dbReference>
<feature type="transmembrane region" description="Helical" evidence="6">
    <location>
        <begin position="150"/>
        <end position="171"/>
    </location>
</feature>
<evidence type="ECO:0000313" key="9">
    <source>
        <dbReference type="Proteomes" id="UP000501602"/>
    </source>
</evidence>
<keyword evidence="5 6" id="KW-0472">Membrane</keyword>
<protein>
    <submittedName>
        <fullName evidence="8">DMT family transporter</fullName>
    </submittedName>
</protein>
<evidence type="ECO:0000256" key="3">
    <source>
        <dbReference type="ARBA" id="ARBA00022692"/>
    </source>
</evidence>
<gene>
    <name evidence="8" type="ORF">HER31_03950</name>
</gene>
<keyword evidence="2" id="KW-1003">Cell membrane</keyword>
<accession>A0A6H1UAM5</accession>
<dbReference type="InterPro" id="IPR037185">
    <property type="entry name" value="EmrE-like"/>
</dbReference>
<keyword evidence="9" id="KW-1185">Reference proteome</keyword>
<dbReference type="Gene3D" id="1.10.3730.20">
    <property type="match status" value="1"/>
</dbReference>
<feature type="transmembrane region" description="Helical" evidence="6">
    <location>
        <begin position="93"/>
        <end position="113"/>
    </location>
</feature>
<organism evidence="8 9">
    <name type="scientific">Ferrimonas lipolytica</name>
    <dbReference type="NCBI Taxonomy" id="2724191"/>
    <lineage>
        <taxon>Bacteria</taxon>
        <taxon>Pseudomonadati</taxon>
        <taxon>Pseudomonadota</taxon>
        <taxon>Gammaproteobacteria</taxon>
        <taxon>Alteromonadales</taxon>
        <taxon>Ferrimonadaceae</taxon>
        <taxon>Ferrimonas</taxon>
    </lineage>
</organism>
<sequence length="298" mass="32022">MNSYFLYPLLAVCLWGGNNIIGKMSVGVIEPTAISFARWLLAGLILTPFVAPGVWKQRQLIRSLLPKLAVLALLGIVVFQTLAYMAAQTTSATNMGLIGALVPLLTLLLSVPLMRETPTVGTAIGAVVSILGLVLLLTNGHPLSIIDQGINHGDGLLLIGASAYALYGVMLKRWTIPLTLWQSLYMQIMLGVIWQLPLYLFGPSQEISAEAIPLIIYAGIAGSLCATYSWLVGITHLGASRTTMFMNLVPLITCVLAAFWLGEQLHNAQIVGGGLILMGVVLSQRLTKPLFHLTPRPA</sequence>
<dbReference type="SUPFAM" id="SSF103481">
    <property type="entry name" value="Multidrug resistance efflux transporter EmrE"/>
    <property type="match status" value="2"/>
</dbReference>
<evidence type="ECO:0000256" key="1">
    <source>
        <dbReference type="ARBA" id="ARBA00004651"/>
    </source>
</evidence>
<dbReference type="Proteomes" id="UP000501602">
    <property type="component" value="Chromosome"/>
</dbReference>
<evidence type="ECO:0000256" key="2">
    <source>
        <dbReference type="ARBA" id="ARBA00022475"/>
    </source>
</evidence>
<evidence type="ECO:0000256" key="4">
    <source>
        <dbReference type="ARBA" id="ARBA00022989"/>
    </source>
</evidence>
<keyword evidence="3 6" id="KW-0812">Transmembrane</keyword>
<feature type="transmembrane region" description="Helical" evidence="6">
    <location>
        <begin position="214"/>
        <end position="232"/>
    </location>
</feature>
<dbReference type="GO" id="GO:0005886">
    <property type="term" value="C:plasma membrane"/>
    <property type="evidence" value="ECO:0007669"/>
    <property type="project" value="UniProtKB-SubCell"/>
</dbReference>
<keyword evidence="4 6" id="KW-1133">Transmembrane helix</keyword>
<dbReference type="RefSeq" id="WP_168659377.1">
    <property type="nucleotide sequence ID" value="NZ_CP051180.1"/>
</dbReference>
<feature type="domain" description="EamA" evidence="7">
    <location>
        <begin position="6"/>
        <end position="137"/>
    </location>
</feature>
<feature type="transmembrane region" description="Helical" evidence="6">
    <location>
        <begin position="244"/>
        <end position="262"/>
    </location>
</feature>
<feature type="transmembrane region" description="Helical" evidence="6">
    <location>
        <begin position="120"/>
        <end position="138"/>
    </location>
</feature>
<feature type="transmembrane region" description="Helical" evidence="6">
    <location>
        <begin position="268"/>
        <end position="286"/>
    </location>
</feature>
<reference evidence="8 9" key="1">
    <citation type="submission" date="2020-04" db="EMBL/GenBank/DDBJ databases">
        <title>Ferrimonas sp. S7 isolated from sea water.</title>
        <authorList>
            <person name="Bae S.S."/>
            <person name="Baek K."/>
        </authorList>
    </citation>
    <scope>NUCLEOTIDE SEQUENCE [LARGE SCALE GENOMIC DNA]</scope>
    <source>
        <strain evidence="8 9">S7</strain>
    </source>
</reference>
<dbReference type="InterPro" id="IPR000620">
    <property type="entry name" value="EamA_dom"/>
</dbReference>
<dbReference type="PANTHER" id="PTHR42920">
    <property type="entry name" value="OS03G0707200 PROTEIN-RELATED"/>
    <property type="match status" value="1"/>
</dbReference>
<comment type="subcellular location">
    <subcellularLocation>
        <location evidence="1">Cell membrane</location>
        <topology evidence="1">Multi-pass membrane protein</topology>
    </subcellularLocation>
</comment>
<evidence type="ECO:0000259" key="7">
    <source>
        <dbReference type="Pfam" id="PF00892"/>
    </source>
</evidence>
<dbReference type="AlphaFoldDB" id="A0A6H1UAM5"/>